<proteinExistence type="predicted"/>
<organism evidence="2 3">
    <name type="scientific">Adhaeribacter arboris</name>
    <dbReference type="NCBI Taxonomy" id="2072846"/>
    <lineage>
        <taxon>Bacteria</taxon>
        <taxon>Pseudomonadati</taxon>
        <taxon>Bacteroidota</taxon>
        <taxon>Cytophagia</taxon>
        <taxon>Cytophagales</taxon>
        <taxon>Hymenobacteraceae</taxon>
        <taxon>Adhaeribacter</taxon>
    </lineage>
</organism>
<dbReference type="Proteomes" id="UP000240357">
    <property type="component" value="Unassembled WGS sequence"/>
</dbReference>
<sequence length="80" mass="9115">MPEIILNLKNKVFIISLYEMKIFVILIFSVVLWKDYIFPVFGANGQLRSVRASWPAGPVWAVGRSKLVFLLTSECFAPQP</sequence>
<keyword evidence="1" id="KW-0472">Membrane</keyword>
<reference evidence="2 3" key="1">
    <citation type="submission" date="2018-03" db="EMBL/GenBank/DDBJ databases">
        <title>Adhaeribacter sp. HMF7605 Genome sequencing and assembly.</title>
        <authorList>
            <person name="Kang H."/>
            <person name="Kang J."/>
            <person name="Cha I."/>
            <person name="Kim H."/>
            <person name="Joh K."/>
        </authorList>
    </citation>
    <scope>NUCLEOTIDE SEQUENCE [LARGE SCALE GENOMIC DNA]</scope>
    <source>
        <strain evidence="2 3">HMF7605</strain>
    </source>
</reference>
<dbReference type="EMBL" id="PYFT01000001">
    <property type="protein sequence ID" value="PSR56281.1"/>
    <property type="molecule type" value="Genomic_DNA"/>
</dbReference>
<evidence type="ECO:0000313" key="3">
    <source>
        <dbReference type="Proteomes" id="UP000240357"/>
    </source>
</evidence>
<accession>A0A2T2YL99</accession>
<comment type="caution">
    <text evidence="2">The sequence shown here is derived from an EMBL/GenBank/DDBJ whole genome shotgun (WGS) entry which is preliminary data.</text>
</comment>
<evidence type="ECO:0000313" key="2">
    <source>
        <dbReference type="EMBL" id="PSR56281.1"/>
    </source>
</evidence>
<protein>
    <submittedName>
        <fullName evidence="2">Uncharacterized protein</fullName>
    </submittedName>
</protein>
<dbReference type="AlphaFoldDB" id="A0A2T2YL99"/>
<keyword evidence="1" id="KW-0812">Transmembrane</keyword>
<evidence type="ECO:0000256" key="1">
    <source>
        <dbReference type="SAM" id="Phobius"/>
    </source>
</evidence>
<feature type="transmembrane region" description="Helical" evidence="1">
    <location>
        <begin position="12"/>
        <end position="33"/>
    </location>
</feature>
<keyword evidence="1" id="KW-1133">Transmembrane helix</keyword>
<gene>
    <name evidence="2" type="ORF">AHMF7605_23660</name>
</gene>
<keyword evidence="3" id="KW-1185">Reference proteome</keyword>
<name>A0A2T2YL99_9BACT</name>